<dbReference type="GO" id="GO:0006633">
    <property type="term" value="P:fatty acid biosynthetic process"/>
    <property type="evidence" value="ECO:0007669"/>
    <property type="project" value="InterPro"/>
</dbReference>
<protein>
    <submittedName>
        <fullName evidence="2">Acyl dehydratase</fullName>
    </submittedName>
</protein>
<dbReference type="RefSeq" id="WP_084858722.1">
    <property type="nucleotide sequence ID" value="NZ_NBWC01000038.1"/>
</dbReference>
<feature type="domain" description="MaoC-like" evidence="1">
    <location>
        <begin position="185"/>
        <end position="260"/>
    </location>
</feature>
<dbReference type="EMBL" id="NBWC01000038">
    <property type="protein sequence ID" value="ORL60469.1"/>
    <property type="molecule type" value="Genomic_DNA"/>
</dbReference>
<dbReference type="InterPro" id="IPR029069">
    <property type="entry name" value="HotDog_dom_sf"/>
</dbReference>
<dbReference type="AlphaFoldDB" id="A0A1X0ZPR1"/>
<dbReference type="OrthoDB" id="9774179at2"/>
<sequence length="286" mass="31973">MTRPWHDLHSPDSRTRLYLRALAKRKISGERLPEAGLRCFLRVQPDNLSAYRRLCHYPDHGRLPPTYPHVMAFPLQLQLLTAPDFPFPLLGLVHLYNETQVHRPLGGVDGLRFSVHADNLRPHPKGGTFDLVTEAQDVLGPLWRETSRMLVRGLHLEGHAEEEADLEPGNLPEVTRWYADADIGRRYAKVCGDYNPIHLGAASARLFGFPMAIAHGLWTQAMAMAALQGHLPTSGYVFEVDFRKPVRLPSEVVLSASEAGPAGVLRLDSHGGLLHMLGQWRPLPPL</sequence>
<dbReference type="Gene3D" id="3.10.129.10">
    <property type="entry name" value="Hotdog Thioesterase"/>
    <property type="match status" value="1"/>
</dbReference>
<evidence type="ECO:0000313" key="3">
    <source>
        <dbReference type="Proteomes" id="UP000193675"/>
    </source>
</evidence>
<accession>A0A1X0ZPR1</accession>
<dbReference type="InterPro" id="IPR003965">
    <property type="entry name" value="Fatty_acid_synthase"/>
</dbReference>
<gene>
    <name evidence="2" type="ORF">B7H17_22150</name>
</gene>
<dbReference type="PANTHER" id="PTHR43841">
    <property type="entry name" value="3-HYDROXYACYL-THIOESTER DEHYDRATASE HTDX-RELATED"/>
    <property type="match status" value="1"/>
</dbReference>
<dbReference type="SUPFAM" id="SSF54637">
    <property type="entry name" value="Thioesterase/thiol ester dehydrase-isomerase"/>
    <property type="match status" value="2"/>
</dbReference>
<evidence type="ECO:0000313" key="2">
    <source>
        <dbReference type="EMBL" id="ORL60469.1"/>
    </source>
</evidence>
<comment type="caution">
    <text evidence="2">The sequence shown here is derived from an EMBL/GenBank/DDBJ whole genome shotgun (WGS) entry which is preliminary data.</text>
</comment>
<dbReference type="InterPro" id="IPR002539">
    <property type="entry name" value="MaoC-like_dom"/>
</dbReference>
<dbReference type="GO" id="GO:0005835">
    <property type="term" value="C:fatty acid synthase complex"/>
    <property type="evidence" value="ECO:0007669"/>
    <property type="project" value="InterPro"/>
</dbReference>
<dbReference type="PANTHER" id="PTHR43841:SF1">
    <property type="entry name" value="3-HYDROXYACYL-THIOESTER DEHYDRATASE X"/>
    <property type="match status" value="1"/>
</dbReference>
<dbReference type="Pfam" id="PF01575">
    <property type="entry name" value="MaoC_dehydratas"/>
    <property type="match status" value="1"/>
</dbReference>
<organism evidence="2 3">
    <name type="scientific">Pseudomonas putida</name>
    <name type="common">Arthrobacter siderocapsulatus</name>
    <dbReference type="NCBI Taxonomy" id="303"/>
    <lineage>
        <taxon>Bacteria</taxon>
        <taxon>Pseudomonadati</taxon>
        <taxon>Pseudomonadota</taxon>
        <taxon>Gammaproteobacteria</taxon>
        <taxon>Pseudomonadales</taxon>
        <taxon>Pseudomonadaceae</taxon>
        <taxon>Pseudomonas</taxon>
    </lineage>
</organism>
<evidence type="ECO:0000259" key="1">
    <source>
        <dbReference type="Pfam" id="PF01575"/>
    </source>
</evidence>
<proteinExistence type="predicted"/>
<name>A0A1X0ZPR1_PSEPU</name>
<dbReference type="Proteomes" id="UP000193675">
    <property type="component" value="Unassembled WGS sequence"/>
</dbReference>
<dbReference type="PRINTS" id="PR01483">
    <property type="entry name" value="FASYNTHASE"/>
</dbReference>
<dbReference type="GO" id="GO:0004312">
    <property type="term" value="F:fatty acid synthase activity"/>
    <property type="evidence" value="ECO:0007669"/>
    <property type="project" value="InterPro"/>
</dbReference>
<reference evidence="2 3" key="1">
    <citation type="submission" date="2017-04" db="EMBL/GenBank/DDBJ databases">
        <title>Presence of VIM-2 positive Pseudomonas species in chickens and their surrounding environment.</title>
        <authorList>
            <person name="Zhang R."/>
        </authorList>
    </citation>
    <scope>NUCLEOTIDE SEQUENCE [LARGE SCALE GENOMIC DNA]</scope>
    <source>
        <strain evidence="2 3">DZ-C18</strain>
    </source>
</reference>